<reference evidence="1 2" key="1">
    <citation type="submission" date="2021-03" db="EMBL/GenBank/DDBJ databases">
        <title>Genomic Encyclopedia of Type Strains, Phase IV (KMG-IV): sequencing the most valuable type-strain genomes for metagenomic binning, comparative biology and taxonomic classification.</title>
        <authorList>
            <person name="Goeker M."/>
        </authorList>
    </citation>
    <scope>NUCLEOTIDE SEQUENCE [LARGE SCALE GENOMIC DNA]</scope>
    <source>
        <strain evidence="1 2">DSM 24004</strain>
    </source>
</reference>
<comment type="caution">
    <text evidence="1">The sequence shown here is derived from an EMBL/GenBank/DDBJ whole genome shotgun (WGS) entry which is preliminary data.</text>
</comment>
<organism evidence="1 2">
    <name type="scientific">Sedimentibacter acidaminivorans</name>
    <dbReference type="NCBI Taxonomy" id="913099"/>
    <lineage>
        <taxon>Bacteria</taxon>
        <taxon>Bacillati</taxon>
        <taxon>Bacillota</taxon>
        <taxon>Tissierellia</taxon>
        <taxon>Sedimentibacter</taxon>
    </lineage>
</organism>
<dbReference type="Proteomes" id="UP001519342">
    <property type="component" value="Unassembled WGS sequence"/>
</dbReference>
<dbReference type="EMBL" id="JAGGKS010000008">
    <property type="protein sequence ID" value="MBP1926754.1"/>
    <property type="molecule type" value="Genomic_DNA"/>
</dbReference>
<proteinExistence type="predicted"/>
<dbReference type="RefSeq" id="WP_209512483.1">
    <property type="nucleotide sequence ID" value="NZ_JAGGKS010000008.1"/>
</dbReference>
<evidence type="ECO:0008006" key="3">
    <source>
        <dbReference type="Google" id="ProtNLM"/>
    </source>
</evidence>
<accession>A0ABS4GGH7</accession>
<evidence type="ECO:0000313" key="1">
    <source>
        <dbReference type="EMBL" id="MBP1926754.1"/>
    </source>
</evidence>
<gene>
    <name evidence="1" type="ORF">J2Z76_002624</name>
</gene>
<keyword evidence="2" id="KW-1185">Reference proteome</keyword>
<evidence type="ECO:0000313" key="2">
    <source>
        <dbReference type="Proteomes" id="UP001519342"/>
    </source>
</evidence>
<name>A0ABS4GGH7_9FIRM</name>
<sequence>MKNSKLIILLIAIIFILWSVFPKTKPLLKGFYQSEMIGSHIIQRLVREEDNSFVEWINNREVDRGTYEKLDDKSYRINSNRQNFEITLNDDNSFEIVISKLNDGTPFIMKNITTDDIRYGFGKFEDVDEYKSLLD</sequence>
<protein>
    <recommendedName>
        <fullName evidence="3">DUF4828 domain-containing protein</fullName>
    </recommendedName>
</protein>